<dbReference type="RefSeq" id="WP_109941220.1">
    <property type="nucleotide sequence ID" value="NZ_CP176366.1"/>
</dbReference>
<feature type="region of interest" description="Disordered" evidence="1">
    <location>
        <begin position="412"/>
        <end position="442"/>
    </location>
</feature>
<accession>A0A2V2N3S1</accession>
<sequence length="442" mass="50135">MTISIKPRERTAIIQSLNAGVVPRIGLHHIQVGRTDEIQAVLSDIAKIKDDCATIRFIIGRYGSGKSFFLNLSRTVALEQKLVVTQADITPDRRLHASNGQARQLYAELMHNMSTKAKPEGGAMVSIVEKWISDLDFTIREEGKDHIEVTKSIYHKLKPLQDLVSGYDFATVVAKYYEGYNSQNEVLQSSSIRWLSGEYSTKTEAYHDLGVRTIINDSTIYDYLKLWGSFVRMAGYQGILINIDEMGVLSHRLNSSQARNANYEMILRILNDSLQGNVKNIGFMFAGIDEFLSDKRRGLMSYEALARRLSENEFAQHGRKDYSGPVIHLENLTPEDTYVLFHNIRNVYAFGDSEKYLIPNEGITAFMNYCAKTLGSEFYMTPGDSVKKFVGFLSVIEQNSQESWQEILNMLPKESNPKQDETDSSELLLKDDDEDELVSMKL</sequence>
<dbReference type="InterPro" id="IPR021228">
    <property type="entry name" value="BrxD"/>
</dbReference>
<keyword evidence="2" id="KW-0547">Nucleotide-binding</keyword>
<proteinExistence type="predicted"/>
<keyword evidence="2" id="KW-0067">ATP-binding</keyword>
<dbReference type="EMBL" id="QGMZ01000021">
    <property type="protein sequence ID" value="PWR73145.1"/>
    <property type="molecule type" value="Genomic_DNA"/>
</dbReference>
<protein>
    <submittedName>
        <fullName evidence="2">ATP-binding protein</fullName>
    </submittedName>
</protein>
<dbReference type="OrthoDB" id="117727at2157"/>
<feature type="compositionally biased region" description="Acidic residues" evidence="1">
    <location>
        <begin position="431"/>
        <end position="442"/>
    </location>
</feature>
<comment type="caution">
    <text evidence="2">The sequence shown here is derived from an EMBL/GenBank/DDBJ whole genome shotgun (WGS) entry which is preliminary data.</text>
</comment>
<dbReference type="GO" id="GO:0005524">
    <property type="term" value="F:ATP binding"/>
    <property type="evidence" value="ECO:0007669"/>
    <property type="project" value="UniProtKB-KW"/>
</dbReference>
<evidence type="ECO:0000313" key="3">
    <source>
        <dbReference type="Proteomes" id="UP000245934"/>
    </source>
</evidence>
<evidence type="ECO:0000313" key="2">
    <source>
        <dbReference type="EMBL" id="PWR73145.1"/>
    </source>
</evidence>
<organism evidence="2 3">
    <name type="scientific">Methanospirillum stamsii</name>
    <dbReference type="NCBI Taxonomy" id="1277351"/>
    <lineage>
        <taxon>Archaea</taxon>
        <taxon>Methanobacteriati</taxon>
        <taxon>Methanobacteriota</taxon>
        <taxon>Stenosarchaea group</taxon>
        <taxon>Methanomicrobia</taxon>
        <taxon>Methanomicrobiales</taxon>
        <taxon>Methanospirillaceae</taxon>
        <taxon>Methanospirillum</taxon>
    </lineage>
</organism>
<dbReference type="GeneID" id="97610161"/>
<dbReference type="AlphaFoldDB" id="A0A2V2N3S1"/>
<keyword evidence="3" id="KW-1185">Reference proteome</keyword>
<name>A0A2V2N3S1_9EURY</name>
<gene>
    <name evidence="2" type="ORF">DLD82_11245</name>
</gene>
<evidence type="ECO:0000256" key="1">
    <source>
        <dbReference type="SAM" id="MobiDB-lite"/>
    </source>
</evidence>
<dbReference type="Proteomes" id="UP000245934">
    <property type="component" value="Unassembled WGS sequence"/>
</dbReference>
<dbReference type="Pfam" id="PF10923">
    <property type="entry name" value="BrxC_BrxD"/>
    <property type="match status" value="1"/>
</dbReference>
<reference evidence="2 3" key="1">
    <citation type="submission" date="2018-05" db="EMBL/GenBank/DDBJ databases">
        <title>Draft genome of Methanospirillum stamsii Pt1.</title>
        <authorList>
            <person name="Dueholm M.S."/>
            <person name="Nielsen P.H."/>
            <person name="Bakmann L.F."/>
            <person name="Otzen D.E."/>
        </authorList>
    </citation>
    <scope>NUCLEOTIDE SEQUENCE [LARGE SCALE GENOMIC DNA]</scope>
    <source>
        <strain evidence="2 3">Pt1</strain>
    </source>
</reference>